<reference evidence="1" key="2">
    <citation type="submission" date="2020-09" db="EMBL/GenBank/DDBJ databases">
        <authorList>
            <person name="Sun Q."/>
            <person name="Zhou Y."/>
        </authorList>
    </citation>
    <scope>NUCLEOTIDE SEQUENCE</scope>
    <source>
        <strain evidence="1">CGMCC 1.15290</strain>
    </source>
</reference>
<comment type="caution">
    <text evidence="1">The sequence shown here is derived from an EMBL/GenBank/DDBJ whole genome shotgun (WGS) entry which is preliminary data.</text>
</comment>
<evidence type="ECO:0000313" key="1">
    <source>
        <dbReference type="EMBL" id="GGH66967.1"/>
    </source>
</evidence>
<accession>A0A917MVW2</accession>
<dbReference type="AlphaFoldDB" id="A0A917MVW2"/>
<dbReference type="EMBL" id="BMIB01000002">
    <property type="protein sequence ID" value="GGH66967.1"/>
    <property type="molecule type" value="Genomic_DNA"/>
</dbReference>
<reference evidence="1" key="1">
    <citation type="journal article" date="2014" name="Int. J. Syst. Evol. Microbiol.">
        <title>Complete genome sequence of Corynebacterium casei LMG S-19264T (=DSM 44701T), isolated from a smear-ripened cheese.</title>
        <authorList>
            <consortium name="US DOE Joint Genome Institute (JGI-PGF)"/>
            <person name="Walter F."/>
            <person name="Albersmeier A."/>
            <person name="Kalinowski J."/>
            <person name="Ruckert C."/>
        </authorList>
    </citation>
    <scope>NUCLEOTIDE SEQUENCE</scope>
    <source>
        <strain evidence="1">CGMCC 1.15290</strain>
    </source>
</reference>
<protein>
    <submittedName>
        <fullName evidence="1">Uncharacterized protein</fullName>
    </submittedName>
</protein>
<evidence type="ECO:0000313" key="2">
    <source>
        <dbReference type="Proteomes" id="UP000627292"/>
    </source>
</evidence>
<proteinExistence type="predicted"/>
<organism evidence="1 2">
    <name type="scientific">Filimonas zeae</name>
    <dbReference type="NCBI Taxonomy" id="1737353"/>
    <lineage>
        <taxon>Bacteria</taxon>
        <taxon>Pseudomonadati</taxon>
        <taxon>Bacteroidota</taxon>
        <taxon>Chitinophagia</taxon>
        <taxon>Chitinophagales</taxon>
        <taxon>Chitinophagaceae</taxon>
        <taxon>Filimonas</taxon>
    </lineage>
</organism>
<dbReference type="Proteomes" id="UP000627292">
    <property type="component" value="Unassembled WGS sequence"/>
</dbReference>
<sequence>MNNDFETFKSNWQRFNPGNTPELEARMLKQYQQYLQDRADMDVFEPVNEGDRRSRLSNYDKELQAFLQPDALTSIPFYYLIQPSFTGESLLILEQHEKEYQLTYLELSKNYFQFIYYQKNEEPVKTITQRELSKPLGDRLMTLLGKNIRQARNPDAQRIVLDGTQYRLSMMIDGEPKQVFKHSPSPDSQTGRIIDLLDKLVSYTKDRIYTITAIELALYELEQQ</sequence>
<keyword evidence="2" id="KW-1185">Reference proteome</keyword>
<name>A0A917MVW2_9BACT</name>
<gene>
    <name evidence="1" type="ORF">GCM10011379_21700</name>
</gene>
<dbReference type="RefSeq" id="WP_188952048.1">
    <property type="nucleotide sequence ID" value="NZ_BMIB01000002.1"/>
</dbReference>